<dbReference type="AlphaFoldDB" id="A0A3S5ANB7"/>
<dbReference type="Proteomes" id="UP000784294">
    <property type="component" value="Unassembled WGS sequence"/>
</dbReference>
<reference evidence="1" key="1">
    <citation type="submission" date="2018-11" db="EMBL/GenBank/DDBJ databases">
        <authorList>
            <consortium name="Pathogen Informatics"/>
        </authorList>
    </citation>
    <scope>NUCLEOTIDE SEQUENCE</scope>
</reference>
<dbReference type="EMBL" id="CAAALY010091959">
    <property type="protein sequence ID" value="VEL28052.1"/>
    <property type="molecule type" value="Genomic_DNA"/>
</dbReference>
<gene>
    <name evidence="1" type="ORF">PXEA_LOCUS21492</name>
</gene>
<evidence type="ECO:0000313" key="1">
    <source>
        <dbReference type="EMBL" id="VEL28052.1"/>
    </source>
</evidence>
<sequence>MSRPANLPIDFDESSYREEHHFAVPGSGRLWPAFQAPFVASPSFYLLPGCFLP</sequence>
<accession>A0A3S5ANB7</accession>
<comment type="caution">
    <text evidence="1">The sequence shown here is derived from an EMBL/GenBank/DDBJ whole genome shotgun (WGS) entry which is preliminary data.</text>
</comment>
<keyword evidence="2" id="KW-1185">Reference proteome</keyword>
<organism evidence="1 2">
    <name type="scientific">Protopolystoma xenopodis</name>
    <dbReference type="NCBI Taxonomy" id="117903"/>
    <lineage>
        <taxon>Eukaryota</taxon>
        <taxon>Metazoa</taxon>
        <taxon>Spiralia</taxon>
        <taxon>Lophotrochozoa</taxon>
        <taxon>Platyhelminthes</taxon>
        <taxon>Monogenea</taxon>
        <taxon>Polyopisthocotylea</taxon>
        <taxon>Polystomatidea</taxon>
        <taxon>Polystomatidae</taxon>
        <taxon>Protopolystoma</taxon>
    </lineage>
</organism>
<name>A0A3S5ANB7_9PLAT</name>
<protein>
    <submittedName>
        <fullName evidence="1">Uncharacterized protein</fullName>
    </submittedName>
</protein>
<proteinExistence type="predicted"/>
<feature type="non-terminal residue" evidence="1">
    <location>
        <position position="53"/>
    </location>
</feature>
<evidence type="ECO:0000313" key="2">
    <source>
        <dbReference type="Proteomes" id="UP000784294"/>
    </source>
</evidence>